<dbReference type="AlphaFoldDB" id="A0A1F6VFK6"/>
<proteinExistence type="predicted"/>
<dbReference type="GO" id="GO:0006355">
    <property type="term" value="P:regulation of DNA-templated transcription"/>
    <property type="evidence" value="ECO:0007669"/>
    <property type="project" value="InterPro"/>
</dbReference>
<evidence type="ECO:0000313" key="3">
    <source>
        <dbReference type="Proteomes" id="UP000179076"/>
    </source>
</evidence>
<accession>A0A1F6VFK6</accession>
<gene>
    <name evidence="2" type="ORF">A2W18_01100</name>
</gene>
<sequence>MDFLKKNNDACLAIIETLCARARNATDMFETRALTSAGARLARILLRFAEKWGTAQAKNAVLIDQAISQTLLGEFAGIARENVNRYMQAWTQEGVLIHKKESILLLDMKRLNELAES</sequence>
<comment type="caution">
    <text evidence="2">The sequence shown here is derived from an EMBL/GenBank/DDBJ whole genome shotgun (WGS) entry which is preliminary data.</text>
</comment>
<dbReference type="GO" id="GO:0003677">
    <property type="term" value="F:DNA binding"/>
    <property type="evidence" value="ECO:0007669"/>
    <property type="project" value="InterPro"/>
</dbReference>
<reference evidence="2 3" key="1">
    <citation type="journal article" date="2016" name="Nat. Commun.">
        <title>Thousands of microbial genomes shed light on interconnected biogeochemical processes in an aquifer system.</title>
        <authorList>
            <person name="Anantharaman K."/>
            <person name="Brown C.T."/>
            <person name="Hug L.A."/>
            <person name="Sharon I."/>
            <person name="Castelle C.J."/>
            <person name="Probst A.J."/>
            <person name="Thomas B.C."/>
            <person name="Singh A."/>
            <person name="Wilkins M.J."/>
            <person name="Karaoz U."/>
            <person name="Brodie E.L."/>
            <person name="Williams K.H."/>
            <person name="Hubbard S.S."/>
            <person name="Banfield J.F."/>
        </authorList>
    </citation>
    <scope>NUCLEOTIDE SEQUENCE [LARGE SCALE GENOMIC DNA]</scope>
</reference>
<evidence type="ECO:0000259" key="1">
    <source>
        <dbReference type="PROSITE" id="PS51063"/>
    </source>
</evidence>
<name>A0A1F6VFK6_9PROT</name>
<dbReference type="EMBL" id="MFSP01000041">
    <property type="protein sequence ID" value="OGI68346.1"/>
    <property type="molecule type" value="Genomic_DNA"/>
</dbReference>
<feature type="domain" description="HTH crp-type" evidence="1">
    <location>
        <begin position="35"/>
        <end position="109"/>
    </location>
</feature>
<dbReference type="SUPFAM" id="SSF46785">
    <property type="entry name" value="Winged helix' DNA-binding domain"/>
    <property type="match status" value="1"/>
</dbReference>
<organism evidence="2 3">
    <name type="scientific">Candidatus Muproteobacteria bacterium RBG_16_60_9</name>
    <dbReference type="NCBI Taxonomy" id="1817755"/>
    <lineage>
        <taxon>Bacteria</taxon>
        <taxon>Pseudomonadati</taxon>
        <taxon>Pseudomonadota</taxon>
        <taxon>Candidatus Muproteobacteria</taxon>
    </lineage>
</organism>
<dbReference type="Proteomes" id="UP000179076">
    <property type="component" value="Unassembled WGS sequence"/>
</dbReference>
<dbReference type="PROSITE" id="PS51063">
    <property type="entry name" value="HTH_CRP_2"/>
    <property type="match status" value="1"/>
</dbReference>
<dbReference type="InterPro" id="IPR036390">
    <property type="entry name" value="WH_DNA-bd_sf"/>
</dbReference>
<dbReference type="Pfam" id="PF13545">
    <property type="entry name" value="HTH_Crp_2"/>
    <property type="match status" value="1"/>
</dbReference>
<dbReference type="InterPro" id="IPR012318">
    <property type="entry name" value="HTH_CRP"/>
</dbReference>
<protein>
    <recommendedName>
        <fullName evidence="1">HTH crp-type domain-containing protein</fullName>
    </recommendedName>
</protein>
<dbReference type="Gene3D" id="2.60.120.10">
    <property type="entry name" value="Jelly Rolls"/>
    <property type="match status" value="1"/>
</dbReference>
<dbReference type="InterPro" id="IPR014710">
    <property type="entry name" value="RmlC-like_jellyroll"/>
</dbReference>
<evidence type="ECO:0000313" key="2">
    <source>
        <dbReference type="EMBL" id="OGI68346.1"/>
    </source>
</evidence>